<keyword evidence="1" id="KW-0472">Membrane</keyword>
<feature type="transmembrane region" description="Helical" evidence="1">
    <location>
        <begin position="293"/>
        <end position="311"/>
    </location>
</feature>
<keyword evidence="1" id="KW-0812">Transmembrane</keyword>
<dbReference type="InterPro" id="IPR000086">
    <property type="entry name" value="NUDIX_hydrolase_dom"/>
</dbReference>
<sequence length="312" mass="33887">MPGADDGAVDLERLCQTTGVSAAATPAVADLLVLVFDIFDVVRLTVEPTTGQRLIKANAPAAGLFLSSLAEHVRAGQPILGNWDRAGTSEPPYHIQQVLAGPQFLYLMEQQRMEVDRSARPLRHTEVSQIVIKVGFPLLGRRYLMLYDGAARQYQLPGGHRRAGDQDPRAVAVRELEEELPGFVFDPRRDTLSELGAVEVEQLSRTFGVVTRYRITFFQLLSTRRVVPVGPDSRWVAEAALLGDAATVKGRTLNIAGLRRLVDGRPGGLTGLAEGIGVHRGPALAEIVREKPWEILGLIVGVLGLVLTLVLA</sequence>
<keyword evidence="4" id="KW-1185">Reference proteome</keyword>
<evidence type="ECO:0000259" key="2">
    <source>
        <dbReference type="Pfam" id="PF00293"/>
    </source>
</evidence>
<dbReference type="Pfam" id="PF00293">
    <property type="entry name" value="NUDIX"/>
    <property type="match status" value="1"/>
</dbReference>
<evidence type="ECO:0000313" key="3">
    <source>
        <dbReference type="EMBL" id="MCG5446529.1"/>
    </source>
</evidence>
<feature type="domain" description="Nudix hydrolase" evidence="2">
    <location>
        <begin position="138"/>
        <end position="239"/>
    </location>
</feature>
<evidence type="ECO:0000313" key="4">
    <source>
        <dbReference type="Proteomes" id="UP001201629"/>
    </source>
</evidence>
<dbReference type="RefSeq" id="WP_238681439.1">
    <property type="nucleotide sequence ID" value="NZ_JAKKFD010000053.1"/>
</dbReference>
<dbReference type="EMBL" id="JAKKFD010000053">
    <property type="protein sequence ID" value="MCG5446529.1"/>
    <property type="molecule type" value="Genomic_DNA"/>
</dbReference>
<dbReference type="GO" id="GO:0016787">
    <property type="term" value="F:hydrolase activity"/>
    <property type="evidence" value="ECO:0007669"/>
    <property type="project" value="UniProtKB-KW"/>
</dbReference>
<organism evidence="3 4">
    <name type="scientific">Micromonospora trifolii</name>
    <dbReference type="NCBI Taxonomy" id="2911208"/>
    <lineage>
        <taxon>Bacteria</taxon>
        <taxon>Bacillati</taxon>
        <taxon>Actinomycetota</taxon>
        <taxon>Actinomycetes</taxon>
        <taxon>Micromonosporales</taxon>
        <taxon>Micromonosporaceae</taxon>
        <taxon>Micromonospora</taxon>
    </lineage>
</organism>
<evidence type="ECO:0000256" key="1">
    <source>
        <dbReference type="SAM" id="Phobius"/>
    </source>
</evidence>
<dbReference type="InterPro" id="IPR015797">
    <property type="entry name" value="NUDIX_hydrolase-like_dom_sf"/>
</dbReference>
<accession>A0ABS9N995</accession>
<keyword evidence="3" id="KW-0378">Hydrolase</keyword>
<dbReference type="SUPFAM" id="SSF55811">
    <property type="entry name" value="Nudix"/>
    <property type="match status" value="1"/>
</dbReference>
<name>A0ABS9N995_9ACTN</name>
<dbReference type="Proteomes" id="UP001201629">
    <property type="component" value="Unassembled WGS sequence"/>
</dbReference>
<keyword evidence="1" id="KW-1133">Transmembrane helix</keyword>
<comment type="caution">
    <text evidence="3">The sequence shown here is derived from an EMBL/GenBank/DDBJ whole genome shotgun (WGS) entry which is preliminary data.</text>
</comment>
<protein>
    <submittedName>
        <fullName evidence="3">NUDIX hydrolase</fullName>
    </submittedName>
</protein>
<dbReference type="Gene3D" id="3.90.79.10">
    <property type="entry name" value="Nucleoside Triphosphate Pyrophosphohydrolase"/>
    <property type="match status" value="1"/>
</dbReference>
<gene>
    <name evidence="3" type="ORF">NIE79_005228</name>
</gene>
<reference evidence="3 4" key="1">
    <citation type="submission" date="2022-01" db="EMBL/GenBank/DDBJ databases">
        <authorList>
            <person name="Riesco R."/>
            <person name="Trujillo M.E."/>
        </authorList>
    </citation>
    <scope>NUCLEOTIDE SEQUENCE [LARGE SCALE GENOMIC DNA]</scope>
    <source>
        <strain evidence="3 4">NIE79</strain>
    </source>
</reference>
<proteinExistence type="predicted"/>